<dbReference type="Pfam" id="PF00565">
    <property type="entry name" value="SNase"/>
    <property type="match status" value="1"/>
</dbReference>
<dbReference type="PROSITE" id="PS01123">
    <property type="entry name" value="TNASE_1"/>
    <property type="match status" value="1"/>
</dbReference>
<dbReference type="SMART" id="SM00318">
    <property type="entry name" value="SNc"/>
    <property type="match status" value="1"/>
</dbReference>
<reference evidence="3 4" key="2">
    <citation type="journal article" date="2009" name="Proc. Natl. Acad. Sci. U.S.A.">
        <title>On the chimeric nature, thermophilic origin, and phylogenetic placement of the Thermotogales.</title>
        <authorList>
            <person name="Zhaxybayeva O."/>
            <person name="Swithers K.S."/>
            <person name="Lapierre P."/>
            <person name="Fournier G.P."/>
            <person name="Bickhart D.M."/>
            <person name="DeBoy R.T."/>
            <person name="Nelson K.E."/>
            <person name="Nesbo C.L."/>
            <person name="Doolittle W.F."/>
            <person name="Gogarten J.P."/>
            <person name="Noll K.M."/>
        </authorList>
    </citation>
    <scope>NUCLEOTIDE SEQUENCE [LARGE SCALE GENOMIC DNA]</scope>
    <source>
        <strain evidence="4">ATCC BAA-301 / DSM 14385 / NBRC 107922 / TMO</strain>
    </source>
</reference>
<accession>A8F6I6</accession>
<evidence type="ECO:0000313" key="3">
    <source>
        <dbReference type="EMBL" id="ABV33770.1"/>
    </source>
</evidence>
<evidence type="ECO:0000259" key="2">
    <source>
        <dbReference type="PROSITE" id="PS51841"/>
    </source>
</evidence>
<dbReference type="InterPro" id="IPR001322">
    <property type="entry name" value="Lamin_tail_dom"/>
</dbReference>
<dbReference type="InterPro" id="IPR036415">
    <property type="entry name" value="Lamin_tail_dom_sf"/>
</dbReference>
<dbReference type="STRING" id="416591.Tlet_1208"/>
<dbReference type="Gene3D" id="2.60.40.1260">
    <property type="entry name" value="Lamin Tail domain"/>
    <property type="match status" value="1"/>
</dbReference>
<organism evidence="3 4">
    <name type="scientific">Pseudothermotoga lettingae (strain ATCC BAA-301 / DSM 14385 / NBRC 107922 / TMO)</name>
    <name type="common">Thermotoga lettingae</name>
    <dbReference type="NCBI Taxonomy" id="416591"/>
    <lineage>
        <taxon>Bacteria</taxon>
        <taxon>Thermotogati</taxon>
        <taxon>Thermotogota</taxon>
        <taxon>Thermotogae</taxon>
        <taxon>Thermotogales</taxon>
        <taxon>Thermotogaceae</taxon>
        <taxon>Pseudothermotoga</taxon>
    </lineage>
</organism>
<dbReference type="InterPro" id="IPR035437">
    <property type="entry name" value="SNase_OB-fold_sf"/>
</dbReference>
<protein>
    <submittedName>
        <fullName evidence="3">Nuclease (SNase domain protein)</fullName>
    </submittedName>
</protein>
<dbReference type="PROSITE" id="PS51841">
    <property type="entry name" value="LTD"/>
    <property type="match status" value="1"/>
</dbReference>
<keyword evidence="4" id="KW-1185">Reference proteome</keyword>
<dbReference type="Proteomes" id="UP000002016">
    <property type="component" value="Chromosome"/>
</dbReference>
<dbReference type="eggNOG" id="COG1525">
    <property type="taxonomic scope" value="Bacteria"/>
</dbReference>
<dbReference type="KEGG" id="tle:Tlet_1208"/>
<dbReference type="Gene3D" id="2.40.50.90">
    <property type="match status" value="1"/>
</dbReference>
<sequence precursor="true">MKIHIAFAMIFVVSSLCFALNVIELHRNGVTFLYAKEFAISLQSSQTALINRHIDGDTVEVRLNEKVKTLRIIGLDTPESVHPQKEVEYFARAASLFTKILLEKDGRVFLTFQYPDLLDRYQRLLAHVWYYAFDSSNEPVLVSHSLVLLLNGYGRALTSYRVDEPMRDFLLQAERYARENSLGLWGKIDENMVLQNLKSGFSTTPVSVGVYVEYKGQAEKVFVINLGGTELNLKGWKIESYGGQSFIFPDFVLKPRESVVISSGPKAAGTFIWTKIHIWNNSGDEARVYDQNGKLAGRYFYPMVFYLDHGVLNFEHISF</sequence>
<evidence type="ECO:0000313" key="4">
    <source>
        <dbReference type="Proteomes" id="UP000002016"/>
    </source>
</evidence>
<feature type="domain" description="LTD" evidence="2">
    <location>
        <begin position="199"/>
        <end position="319"/>
    </location>
</feature>
<dbReference type="EMBL" id="CP000812">
    <property type="protein sequence ID" value="ABV33770.1"/>
    <property type="molecule type" value="Genomic_DNA"/>
</dbReference>
<dbReference type="SUPFAM" id="SSF74853">
    <property type="entry name" value="Lamin A/C globular tail domain"/>
    <property type="match status" value="1"/>
</dbReference>
<evidence type="ECO:0000259" key="1">
    <source>
        <dbReference type="PROSITE" id="PS50830"/>
    </source>
</evidence>
<dbReference type="OrthoDB" id="4376109at2"/>
<dbReference type="HOGENOM" id="CLU_871160_0_0_0"/>
<dbReference type="PROSITE" id="PS50830">
    <property type="entry name" value="TNASE_3"/>
    <property type="match status" value="1"/>
</dbReference>
<feature type="domain" description="TNase-like" evidence="1">
    <location>
        <begin position="44"/>
        <end position="187"/>
    </location>
</feature>
<dbReference type="SUPFAM" id="SSF50199">
    <property type="entry name" value="Staphylococcal nuclease"/>
    <property type="match status" value="1"/>
</dbReference>
<proteinExistence type="predicted"/>
<reference evidence="3 4" key="1">
    <citation type="submission" date="2007-08" db="EMBL/GenBank/DDBJ databases">
        <title>Complete sequence of Thermotoga lettingae TMO.</title>
        <authorList>
            <consortium name="US DOE Joint Genome Institute"/>
            <person name="Copeland A."/>
            <person name="Lucas S."/>
            <person name="Lapidus A."/>
            <person name="Barry K."/>
            <person name="Glavina del Rio T."/>
            <person name="Dalin E."/>
            <person name="Tice H."/>
            <person name="Pitluck S."/>
            <person name="Foster B."/>
            <person name="Bruce D."/>
            <person name="Schmutz J."/>
            <person name="Larimer F."/>
            <person name="Land M."/>
            <person name="Hauser L."/>
            <person name="Kyrpides N."/>
            <person name="Mikhailova N."/>
            <person name="Nelson K."/>
            <person name="Gogarten J.P."/>
            <person name="Noll K."/>
            <person name="Richardson P."/>
        </authorList>
    </citation>
    <scope>NUCLEOTIDE SEQUENCE [LARGE SCALE GENOMIC DNA]</scope>
    <source>
        <strain evidence="4">ATCC BAA-301 / DSM 14385 / NBRC 107922 / TMO</strain>
    </source>
</reference>
<dbReference type="Pfam" id="PF00932">
    <property type="entry name" value="LTD"/>
    <property type="match status" value="1"/>
</dbReference>
<name>A8F6I6_PSELT</name>
<dbReference type="AlphaFoldDB" id="A8F6I6"/>
<dbReference type="InterPro" id="IPR016071">
    <property type="entry name" value="Staphylococal_nuclease_OB-fold"/>
</dbReference>
<dbReference type="InterPro" id="IPR002071">
    <property type="entry name" value="Thermonucl_AS"/>
</dbReference>
<dbReference type="RefSeq" id="WP_012003251.1">
    <property type="nucleotide sequence ID" value="NC_009828.1"/>
</dbReference>
<dbReference type="GO" id="GO:0003676">
    <property type="term" value="F:nucleic acid binding"/>
    <property type="evidence" value="ECO:0007669"/>
    <property type="project" value="InterPro"/>
</dbReference>
<dbReference type="GO" id="GO:0004518">
    <property type="term" value="F:nuclease activity"/>
    <property type="evidence" value="ECO:0007669"/>
    <property type="project" value="InterPro"/>
</dbReference>
<gene>
    <name evidence="3" type="ordered locus">Tlet_1208</name>
</gene>